<dbReference type="RefSeq" id="WP_007620146.1">
    <property type="nucleotide sequence ID" value="NZ_BANX01000014.1"/>
</dbReference>
<dbReference type="CDD" id="cd04673">
    <property type="entry name" value="NUDIX_ADPRase"/>
    <property type="match status" value="1"/>
</dbReference>
<dbReference type="AlphaFoldDB" id="M0QHT3"/>
<dbReference type="Proteomes" id="UP000011666">
    <property type="component" value="Unassembled WGS sequence"/>
</dbReference>
<evidence type="ECO:0000313" key="5">
    <source>
        <dbReference type="EMBL" id="GAC68200.1"/>
    </source>
</evidence>
<gene>
    <name evidence="5" type="ORF">GS4_14_00290</name>
</gene>
<dbReference type="PRINTS" id="PR00502">
    <property type="entry name" value="NUDIXFAMILY"/>
</dbReference>
<dbReference type="PANTHER" id="PTHR43736">
    <property type="entry name" value="ADP-RIBOSE PYROPHOSPHATASE"/>
    <property type="match status" value="1"/>
</dbReference>
<evidence type="ECO:0000313" key="6">
    <source>
        <dbReference type="Proteomes" id="UP000011666"/>
    </source>
</evidence>
<dbReference type="InterPro" id="IPR020084">
    <property type="entry name" value="NUDIX_hydrolase_CS"/>
</dbReference>
<accession>M0QHT3</accession>
<dbReference type="PROSITE" id="PS00893">
    <property type="entry name" value="NUDIX_BOX"/>
    <property type="match status" value="1"/>
</dbReference>
<dbReference type="SUPFAM" id="SSF55811">
    <property type="entry name" value="Nudix"/>
    <property type="match status" value="1"/>
</dbReference>
<dbReference type="PROSITE" id="PS51462">
    <property type="entry name" value="NUDIX"/>
    <property type="match status" value="1"/>
</dbReference>
<keyword evidence="6" id="KW-1185">Reference proteome</keyword>
<feature type="domain" description="Nudix hydrolase" evidence="4">
    <location>
        <begin position="4"/>
        <end position="131"/>
    </location>
</feature>
<proteinExistence type="inferred from homology"/>
<dbReference type="InterPro" id="IPR000086">
    <property type="entry name" value="NUDIX_hydrolase_dom"/>
</dbReference>
<dbReference type="OrthoDB" id="9804442at2"/>
<organism evidence="5 6">
    <name type="scientific">Gordonia soli NBRC 108243</name>
    <dbReference type="NCBI Taxonomy" id="1223545"/>
    <lineage>
        <taxon>Bacteria</taxon>
        <taxon>Bacillati</taxon>
        <taxon>Actinomycetota</taxon>
        <taxon>Actinomycetes</taxon>
        <taxon>Mycobacteriales</taxon>
        <taxon>Gordoniaceae</taxon>
        <taxon>Gordonia</taxon>
    </lineage>
</organism>
<dbReference type="PANTHER" id="PTHR43736:SF1">
    <property type="entry name" value="DIHYDRONEOPTERIN TRIPHOSPHATE DIPHOSPHATASE"/>
    <property type="match status" value="1"/>
</dbReference>
<evidence type="ECO:0000256" key="1">
    <source>
        <dbReference type="ARBA" id="ARBA00005582"/>
    </source>
</evidence>
<evidence type="ECO:0000259" key="4">
    <source>
        <dbReference type="PROSITE" id="PS51462"/>
    </source>
</evidence>
<sequence length="148" mass="15868">MAARRIPAVGAIIRDTDGRFLLVQRRNPPQAGRWTVPGGKVEPGESFPAAVVREIREETGIDVTVGDEVWVVDIPDDRGGVFEVHDFVATPLTTSVTAGDDAADARWFGVEEMVDADLTDGLIDHLRAAGLLRQAPTSGPAVARHSEC</sequence>
<name>M0QHT3_9ACTN</name>
<protein>
    <submittedName>
        <fullName evidence="5">Hydrolase</fullName>
    </submittedName>
</protein>
<dbReference type="EMBL" id="BANX01000014">
    <property type="protein sequence ID" value="GAC68200.1"/>
    <property type="molecule type" value="Genomic_DNA"/>
</dbReference>
<reference evidence="5 6" key="1">
    <citation type="submission" date="2013-01" db="EMBL/GenBank/DDBJ databases">
        <title>Whole genome shotgun sequence of Gordonia soli NBRC 108243.</title>
        <authorList>
            <person name="Isaki-Nakamura S."/>
            <person name="Hosoyama A."/>
            <person name="Tsuchikane K."/>
            <person name="Ando Y."/>
            <person name="Baba S."/>
            <person name="Ohji S."/>
            <person name="Hamada M."/>
            <person name="Tamura T."/>
            <person name="Yamazoe A."/>
            <person name="Yamazaki S."/>
            <person name="Fujita N."/>
        </authorList>
    </citation>
    <scope>NUCLEOTIDE SEQUENCE [LARGE SCALE GENOMIC DNA]</scope>
    <source>
        <strain evidence="5 6">NBRC 108243</strain>
    </source>
</reference>
<comment type="similarity">
    <text evidence="1 3">Belongs to the Nudix hydrolase family.</text>
</comment>
<dbReference type="eggNOG" id="COG1051">
    <property type="taxonomic scope" value="Bacteria"/>
</dbReference>
<evidence type="ECO:0000256" key="3">
    <source>
        <dbReference type="RuleBase" id="RU003476"/>
    </source>
</evidence>
<keyword evidence="2 3" id="KW-0378">Hydrolase</keyword>
<dbReference type="InterPro" id="IPR020476">
    <property type="entry name" value="Nudix_hydrolase"/>
</dbReference>
<dbReference type="InterPro" id="IPR015797">
    <property type="entry name" value="NUDIX_hydrolase-like_dom_sf"/>
</dbReference>
<dbReference type="GO" id="GO:0016787">
    <property type="term" value="F:hydrolase activity"/>
    <property type="evidence" value="ECO:0007669"/>
    <property type="project" value="UniProtKB-KW"/>
</dbReference>
<dbReference type="Pfam" id="PF00293">
    <property type="entry name" value="NUDIX"/>
    <property type="match status" value="1"/>
</dbReference>
<dbReference type="STRING" id="1223545.GS4_14_00290"/>
<evidence type="ECO:0000256" key="2">
    <source>
        <dbReference type="ARBA" id="ARBA00022801"/>
    </source>
</evidence>
<comment type="caution">
    <text evidence="5">The sequence shown here is derived from an EMBL/GenBank/DDBJ whole genome shotgun (WGS) entry which is preliminary data.</text>
</comment>
<dbReference type="Gene3D" id="3.90.79.10">
    <property type="entry name" value="Nucleoside Triphosphate Pyrophosphohydrolase"/>
    <property type="match status" value="1"/>
</dbReference>